<keyword evidence="2" id="KW-1185">Reference proteome</keyword>
<dbReference type="Proteomes" id="UP001175228">
    <property type="component" value="Unassembled WGS sequence"/>
</dbReference>
<evidence type="ECO:0000313" key="1">
    <source>
        <dbReference type="EMBL" id="KAK0489721.1"/>
    </source>
</evidence>
<sequence length="361" mass="39919">MLTGDGDTLYNVDGVKQRGARLKGTEKMKNTGLSASLREGRVHAPGMESIKSGSVSPSILMTEEGTLQTASVVAKLNPVLQQTLSRLLTLFRNLSQRPGNTAENASNNTHCKMRHNDGFFPISSPLELVVHGIVSSGWNYGEIQQPSRARSMALPRNSRGKRRWTKKLTSISIIKHHRAARDYDKETKDIGSGITIQIPGESPATETKQGYREVANAMNVSIPREDVSVLVLSDENRQRERGEGCKFGDTRTDLPDVPLVQTFTSFSTSTRHEHPFKKQQQSALIEERLMLVGKTGGTTVYLSIHNDRHPLYHDLRIGLTTTGTPLPAFNRSGAPPNKSLFLRDLAKSLTPTPGNSREWKE</sequence>
<protein>
    <submittedName>
        <fullName evidence="1">Uncharacterized protein</fullName>
    </submittedName>
</protein>
<reference evidence="1" key="1">
    <citation type="submission" date="2023-06" db="EMBL/GenBank/DDBJ databases">
        <authorList>
            <consortium name="Lawrence Berkeley National Laboratory"/>
            <person name="Ahrendt S."/>
            <person name="Sahu N."/>
            <person name="Indic B."/>
            <person name="Wong-Bajracharya J."/>
            <person name="Merenyi Z."/>
            <person name="Ke H.-M."/>
            <person name="Monk M."/>
            <person name="Kocsube S."/>
            <person name="Drula E."/>
            <person name="Lipzen A."/>
            <person name="Balint B."/>
            <person name="Henrissat B."/>
            <person name="Andreopoulos B."/>
            <person name="Martin F.M."/>
            <person name="Harder C.B."/>
            <person name="Rigling D."/>
            <person name="Ford K.L."/>
            <person name="Foster G.D."/>
            <person name="Pangilinan J."/>
            <person name="Papanicolaou A."/>
            <person name="Barry K."/>
            <person name="LaButti K."/>
            <person name="Viragh M."/>
            <person name="Koriabine M."/>
            <person name="Yan M."/>
            <person name="Riley R."/>
            <person name="Champramary S."/>
            <person name="Plett K.L."/>
            <person name="Tsai I.J."/>
            <person name="Slot J."/>
            <person name="Sipos G."/>
            <person name="Plett J."/>
            <person name="Nagy L.G."/>
            <person name="Grigoriev I.V."/>
        </authorList>
    </citation>
    <scope>NUCLEOTIDE SEQUENCE</scope>
    <source>
        <strain evidence="1">HWK02</strain>
    </source>
</reference>
<proteinExistence type="predicted"/>
<dbReference type="AlphaFoldDB" id="A0AA39PSR9"/>
<gene>
    <name evidence="1" type="ORF">EDD18DRAFT_1334942</name>
</gene>
<name>A0AA39PSR9_9AGAR</name>
<organism evidence="1 2">
    <name type="scientific">Armillaria luteobubalina</name>
    <dbReference type="NCBI Taxonomy" id="153913"/>
    <lineage>
        <taxon>Eukaryota</taxon>
        <taxon>Fungi</taxon>
        <taxon>Dikarya</taxon>
        <taxon>Basidiomycota</taxon>
        <taxon>Agaricomycotina</taxon>
        <taxon>Agaricomycetes</taxon>
        <taxon>Agaricomycetidae</taxon>
        <taxon>Agaricales</taxon>
        <taxon>Marasmiineae</taxon>
        <taxon>Physalacriaceae</taxon>
        <taxon>Armillaria</taxon>
    </lineage>
</organism>
<dbReference type="EMBL" id="JAUEPU010000037">
    <property type="protein sequence ID" value="KAK0489721.1"/>
    <property type="molecule type" value="Genomic_DNA"/>
</dbReference>
<accession>A0AA39PSR9</accession>
<evidence type="ECO:0000313" key="2">
    <source>
        <dbReference type="Proteomes" id="UP001175228"/>
    </source>
</evidence>
<comment type="caution">
    <text evidence="1">The sequence shown here is derived from an EMBL/GenBank/DDBJ whole genome shotgun (WGS) entry which is preliminary data.</text>
</comment>